<feature type="domain" description="G-protein coupled receptors family 3 profile" evidence="13">
    <location>
        <begin position="485"/>
        <end position="750"/>
    </location>
</feature>
<dbReference type="Ensembl" id="ENSSAUT00010009678.1">
    <property type="protein sequence ID" value="ENSSAUP00010009064.1"/>
    <property type="gene ID" value="ENSSAUG00010004029.1"/>
</dbReference>
<dbReference type="Pfam" id="PF00003">
    <property type="entry name" value="7tm_3"/>
    <property type="match status" value="1"/>
</dbReference>
<keyword evidence="15" id="KW-1185">Reference proteome</keyword>
<keyword evidence="2" id="KW-1003">Cell membrane</keyword>
<dbReference type="Proteomes" id="UP000472265">
    <property type="component" value="Chromosome 2"/>
</dbReference>
<keyword evidence="9" id="KW-0325">Glycoprotein</keyword>
<keyword evidence="6" id="KW-0297">G-protein coupled receptor</keyword>
<reference evidence="14" key="3">
    <citation type="submission" date="2025-09" db="UniProtKB">
        <authorList>
            <consortium name="Ensembl"/>
        </authorList>
    </citation>
    <scope>IDENTIFICATION</scope>
</reference>
<dbReference type="InterPro" id="IPR000068">
    <property type="entry name" value="GPCR_3_Ca_sens_rcpt-rel"/>
</dbReference>
<dbReference type="AlphaFoldDB" id="A0A671U8D2"/>
<dbReference type="InterPro" id="IPR017979">
    <property type="entry name" value="GPCR_3_CS"/>
</dbReference>
<evidence type="ECO:0000256" key="3">
    <source>
        <dbReference type="ARBA" id="ARBA00022692"/>
    </source>
</evidence>
<keyword evidence="8" id="KW-0675">Receptor</keyword>
<feature type="transmembrane region" description="Helical" evidence="11">
    <location>
        <begin position="521"/>
        <end position="543"/>
    </location>
</feature>
<name>A0A671U8D2_SPAAU</name>
<evidence type="ECO:0000256" key="12">
    <source>
        <dbReference type="SAM" id="SignalP"/>
    </source>
</evidence>
<reference evidence="14" key="2">
    <citation type="submission" date="2025-08" db="UniProtKB">
        <authorList>
            <consortium name="Ensembl"/>
        </authorList>
    </citation>
    <scope>IDENTIFICATION</scope>
</reference>
<dbReference type="Pfam" id="PF01094">
    <property type="entry name" value="ANF_receptor"/>
    <property type="match status" value="1"/>
</dbReference>
<dbReference type="FunFam" id="3.40.50.2300:FF:000016">
    <property type="entry name" value="Taste 1 receptor member 2"/>
    <property type="match status" value="1"/>
</dbReference>
<dbReference type="GO" id="GO:0005886">
    <property type="term" value="C:plasma membrane"/>
    <property type="evidence" value="ECO:0007669"/>
    <property type="project" value="UniProtKB-SubCell"/>
</dbReference>
<dbReference type="CDD" id="cd15283">
    <property type="entry name" value="7tmC_V2R_pheromone"/>
    <property type="match status" value="1"/>
</dbReference>
<keyword evidence="3 11" id="KW-0812">Transmembrane</keyword>
<keyword evidence="4 12" id="KW-0732">Signal</keyword>
<dbReference type="InterPro" id="IPR000337">
    <property type="entry name" value="GPCR_3"/>
</dbReference>
<dbReference type="Gene3D" id="3.40.50.2300">
    <property type="match status" value="3"/>
</dbReference>
<dbReference type="PRINTS" id="PR00592">
    <property type="entry name" value="CASENSINGR"/>
</dbReference>
<feature type="transmembrane region" description="Helical" evidence="11">
    <location>
        <begin position="555"/>
        <end position="579"/>
    </location>
</feature>
<evidence type="ECO:0000313" key="14">
    <source>
        <dbReference type="Ensembl" id="ENSSAUP00010009064.1"/>
    </source>
</evidence>
<accession>A0A671U8D2</accession>
<evidence type="ECO:0000256" key="6">
    <source>
        <dbReference type="ARBA" id="ARBA00023040"/>
    </source>
</evidence>
<dbReference type="InterPro" id="IPR001828">
    <property type="entry name" value="ANF_lig-bd_rcpt"/>
</dbReference>
<evidence type="ECO:0000256" key="1">
    <source>
        <dbReference type="ARBA" id="ARBA00004651"/>
    </source>
</evidence>
<comment type="subcellular location">
    <subcellularLocation>
        <location evidence="1">Cell membrane</location>
        <topology evidence="1">Multi-pass membrane protein</topology>
    </subcellularLocation>
</comment>
<evidence type="ECO:0000313" key="15">
    <source>
        <dbReference type="Proteomes" id="UP000472265"/>
    </source>
</evidence>
<keyword evidence="5 11" id="KW-1133">Transmembrane helix</keyword>
<feature type="transmembrane region" description="Helical" evidence="11">
    <location>
        <begin position="680"/>
        <end position="700"/>
    </location>
</feature>
<dbReference type="SUPFAM" id="SSF53822">
    <property type="entry name" value="Periplasmic binding protein-like I"/>
    <property type="match status" value="1"/>
</dbReference>
<keyword evidence="10" id="KW-0807">Transducer</keyword>
<proteinExistence type="predicted"/>
<evidence type="ECO:0000259" key="13">
    <source>
        <dbReference type="PROSITE" id="PS50259"/>
    </source>
</evidence>
<dbReference type="InterPro" id="IPR038550">
    <property type="entry name" value="GPCR_3_9-Cys_sf"/>
</dbReference>
<feature type="signal peptide" evidence="12">
    <location>
        <begin position="1"/>
        <end position="21"/>
    </location>
</feature>
<dbReference type="InterPro" id="IPR017978">
    <property type="entry name" value="GPCR_3_C"/>
</dbReference>
<dbReference type="PRINTS" id="PR00248">
    <property type="entry name" value="GPCRMGR"/>
</dbReference>
<keyword evidence="7 11" id="KW-0472">Membrane</keyword>
<dbReference type="PANTHER" id="PTHR24061">
    <property type="entry name" value="CALCIUM-SENSING RECEPTOR-RELATED"/>
    <property type="match status" value="1"/>
</dbReference>
<evidence type="ECO:0000256" key="8">
    <source>
        <dbReference type="ARBA" id="ARBA00023170"/>
    </source>
</evidence>
<evidence type="ECO:0000256" key="4">
    <source>
        <dbReference type="ARBA" id="ARBA00022729"/>
    </source>
</evidence>
<sequence length="754" mass="83996">MGDFLVKYLFLYVYLILRSSSFFFSESSNLSPSCKLRRQFHLNGMHKAGDVILGGLFEVHYTSVFPELTFITEPHHDTLCVSFDPPGFRHAMTMAFTIDEINKNSNLLPNVTLGYSLYDNCATLGIGFSAALSLASGQEEQFLLQENCLGTPPVSYFATCSCLSDRQRFPSFFRTIPSDAFQVRAMIQILKHFDWTWVGLLVSDDDYGLHAARSFQFDLAQSGGGCLAYSEILPWGNDPNEYKRIVDVMTKSTARVIIVFAHQMQMTQLMKEVVRQNVTGLQWIASEAWTLVEGLHTTAFMPYLAGTLGIAIRCGKIPGLREFLLRIHPDQHHSNDYENSMFWEFTFQCRFAPPPAGWVESGGALCTGQENLVNVETDYLDASELRPEYNIYKAVYALAYALNDMLLCIPGKGPFRGQSCATLQRLDPWQVMGKKGGNMFFFKKNFPMFSDSLECTSCPEDFWSSPQRDHCVPKKTEFLSYHEPLGICLTTASLLGTFVCAVVLGIFTYHRSTPIVRANNSELSFLLLVSLKLCFLCSLLFIGHPKLWTCQLRHAAFGISFVLCVSCILVKTMVVLAVFKASKPGGGASLKWFGAMQQRGTIMVLTSIQAAICTAWLVSASPAPYKNTQYHNDKIVYECVVGSTVGFAVLLGYIGLLATLSFLLAFLARNLPDNFNEAKLITFSMLIFCAVWVAFVPAYVNSPGKYADAVEVFAILASSFGLLVALFGPKCYIILLRPERNTKKAIMGRGTSKS</sequence>
<feature type="transmembrane region" description="Helical" evidence="11">
    <location>
        <begin position="600"/>
        <end position="620"/>
    </location>
</feature>
<evidence type="ECO:0000256" key="5">
    <source>
        <dbReference type="ARBA" id="ARBA00022989"/>
    </source>
</evidence>
<feature type="transmembrane region" description="Helical" evidence="11">
    <location>
        <begin position="712"/>
        <end position="735"/>
    </location>
</feature>
<feature type="transmembrane region" description="Helical" evidence="11">
    <location>
        <begin position="640"/>
        <end position="668"/>
    </location>
</feature>
<evidence type="ECO:0000256" key="10">
    <source>
        <dbReference type="ARBA" id="ARBA00023224"/>
    </source>
</evidence>
<dbReference type="GO" id="GO:0004930">
    <property type="term" value="F:G protein-coupled receptor activity"/>
    <property type="evidence" value="ECO:0007669"/>
    <property type="project" value="UniProtKB-KW"/>
</dbReference>
<organism evidence="14 15">
    <name type="scientific">Sparus aurata</name>
    <name type="common">Gilthead sea bream</name>
    <dbReference type="NCBI Taxonomy" id="8175"/>
    <lineage>
        <taxon>Eukaryota</taxon>
        <taxon>Metazoa</taxon>
        <taxon>Chordata</taxon>
        <taxon>Craniata</taxon>
        <taxon>Vertebrata</taxon>
        <taxon>Euteleostomi</taxon>
        <taxon>Actinopterygii</taxon>
        <taxon>Neopterygii</taxon>
        <taxon>Teleostei</taxon>
        <taxon>Neoteleostei</taxon>
        <taxon>Acanthomorphata</taxon>
        <taxon>Eupercaria</taxon>
        <taxon>Spariformes</taxon>
        <taxon>Sparidae</taxon>
        <taxon>Sparus</taxon>
    </lineage>
</organism>
<protein>
    <recommendedName>
        <fullName evidence="13">G-protein coupled receptors family 3 profile domain-containing protein</fullName>
    </recommendedName>
</protein>
<dbReference type="PROSITE" id="PS50259">
    <property type="entry name" value="G_PROTEIN_RECEP_F3_4"/>
    <property type="match status" value="1"/>
</dbReference>
<dbReference type="PANTHER" id="PTHR24061:SF418">
    <property type="entry name" value="C-FAMILY ODORANT RECEPTOR OLFCQ19-RELATED"/>
    <property type="match status" value="1"/>
</dbReference>
<dbReference type="GeneTree" id="ENSGT00940000162782"/>
<evidence type="ECO:0000256" key="2">
    <source>
        <dbReference type="ARBA" id="ARBA00022475"/>
    </source>
</evidence>
<evidence type="ECO:0000256" key="9">
    <source>
        <dbReference type="ARBA" id="ARBA00023180"/>
    </source>
</evidence>
<evidence type="ECO:0000256" key="7">
    <source>
        <dbReference type="ARBA" id="ARBA00023136"/>
    </source>
</evidence>
<dbReference type="Gene3D" id="2.10.50.30">
    <property type="entry name" value="GPCR, family 3, nine cysteines domain"/>
    <property type="match status" value="1"/>
</dbReference>
<reference evidence="14" key="1">
    <citation type="submission" date="2021-04" db="EMBL/GenBank/DDBJ databases">
        <authorList>
            <consortium name="Wellcome Sanger Institute Data Sharing"/>
        </authorList>
    </citation>
    <scope>NUCLEOTIDE SEQUENCE [LARGE SCALE GENOMIC DNA]</scope>
</reference>
<feature type="chain" id="PRO_5025403876" description="G-protein coupled receptors family 3 profile domain-containing protein" evidence="12">
    <location>
        <begin position="22"/>
        <end position="754"/>
    </location>
</feature>
<feature type="transmembrane region" description="Helical" evidence="11">
    <location>
        <begin position="484"/>
        <end position="509"/>
    </location>
</feature>
<dbReference type="InterPro" id="IPR028082">
    <property type="entry name" value="Peripla_BP_I"/>
</dbReference>
<evidence type="ECO:0000256" key="11">
    <source>
        <dbReference type="SAM" id="Phobius"/>
    </source>
</evidence>
<dbReference type="PROSITE" id="PS00981">
    <property type="entry name" value="G_PROTEIN_RECEP_F3_3"/>
    <property type="match status" value="1"/>
</dbReference>